<keyword evidence="5" id="KW-1185">Reference proteome</keyword>
<dbReference type="GO" id="GO:0042132">
    <property type="term" value="F:fructose 1,6-bisphosphate 1-phosphatase activity"/>
    <property type="evidence" value="ECO:0000318"/>
    <property type="project" value="GO_Central"/>
</dbReference>
<dbReference type="InParanoid" id="A0A2K1KH80"/>
<reference evidence="4" key="3">
    <citation type="submission" date="2020-12" db="UniProtKB">
        <authorList>
            <consortium name="EnsemblPlants"/>
        </authorList>
    </citation>
    <scope>IDENTIFICATION</scope>
</reference>
<evidence type="ECO:0000313" key="4">
    <source>
        <dbReference type="EnsemblPlants" id="Pp3c6_26500V3.1"/>
    </source>
</evidence>
<dbReference type="Gramene" id="Pp3c6_26500V3.1">
    <property type="protein sequence ID" value="Pp3c6_26500V3.1"/>
    <property type="gene ID" value="Pp3c6_26500"/>
</dbReference>
<evidence type="ECO:0000256" key="1">
    <source>
        <dbReference type="ARBA" id="ARBA00024331"/>
    </source>
</evidence>
<dbReference type="STRING" id="3218.A0A2K1KH80"/>
<dbReference type="Pfam" id="PF18913">
    <property type="entry name" value="FBPase_C"/>
    <property type="match status" value="1"/>
</dbReference>
<name>A0A2K1KH80_PHYPA</name>
<dbReference type="GO" id="GO:0006002">
    <property type="term" value="P:fructose 6-phosphate metabolic process"/>
    <property type="evidence" value="ECO:0000318"/>
    <property type="project" value="GO_Central"/>
</dbReference>
<accession>A0A2K1KH80</accession>
<dbReference type="SUPFAM" id="SSF56655">
    <property type="entry name" value="Carbohydrate phosphatase"/>
    <property type="match status" value="1"/>
</dbReference>
<dbReference type="GO" id="GO:0006000">
    <property type="term" value="P:fructose metabolic process"/>
    <property type="evidence" value="ECO:0000318"/>
    <property type="project" value="GO_Central"/>
</dbReference>
<reference evidence="3 5" key="2">
    <citation type="journal article" date="2018" name="Plant J.">
        <title>The Physcomitrella patens chromosome-scale assembly reveals moss genome structure and evolution.</title>
        <authorList>
            <person name="Lang D."/>
            <person name="Ullrich K.K."/>
            <person name="Murat F."/>
            <person name="Fuchs J."/>
            <person name="Jenkins J."/>
            <person name="Haas F.B."/>
            <person name="Piednoel M."/>
            <person name="Gundlach H."/>
            <person name="Van Bel M."/>
            <person name="Meyberg R."/>
            <person name="Vives C."/>
            <person name="Morata J."/>
            <person name="Symeonidi A."/>
            <person name="Hiss M."/>
            <person name="Muchero W."/>
            <person name="Kamisugi Y."/>
            <person name="Saleh O."/>
            <person name="Blanc G."/>
            <person name="Decker E.L."/>
            <person name="van Gessel N."/>
            <person name="Grimwood J."/>
            <person name="Hayes R.D."/>
            <person name="Graham S.W."/>
            <person name="Gunter L.E."/>
            <person name="McDaniel S.F."/>
            <person name="Hoernstein S.N.W."/>
            <person name="Larsson A."/>
            <person name="Li F.W."/>
            <person name="Perroud P.F."/>
            <person name="Phillips J."/>
            <person name="Ranjan P."/>
            <person name="Rokshar D.S."/>
            <person name="Rothfels C.J."/>
            <person name="Schneider L."/>
            <person name="Shu S."/>
            <person name="Stevenson D.W."/>
            <person name="Thummler F."/>
            <person name="Tillich M."/>
            <person name="Villarreal Aguilar J.C."/>
            <person name="Widiez T."/>
            <person name="Wong G.K."/>
            <person name="Wymore A."/>
            <person name="Zhang Y."/>
            <person name="Zimmer A.D."/>
            <person name="Quatrano R.S."/>
            <person name="Mayer K.F.X."/>
            <person name="Goodstein D."/>
            <person name="Casacuberta J.M."/>
            <person name="Vandepoele K."/>
            <person name="Reski R."/>
            <person name="Cuming A.C."/>
            <person name="Tuskan G.A."/>
            <person name="Maumus F."/>
            <person name="Salse J."/>
            <person name="Schmutz J."/>
            <person name="Rensing S.A."/>
        </authorList>
    </citation>
    <scope>NUCLEOTIDE SEQUENCE [LARGE SCALE GENOMIC DNA]</scope>
    <source>
        <strain evidence="4 5">cv. Gransden 2004</strain>
    </source>
</reference>
<dbReference type="Proteomes" id="UP000006727">
    <property type="component" value="Chromosome 6"/>
</dbReference>
<dbReference type="GO" id="GO:0006094">
    <property type="term" value="P:gluconeogenesis"/>
    <property type="evidence" value="ECO:0000318"/>
    <property type="project" value="GO_Central"/>
</dbReference>
<dbReference type="EnsemblPlants" id="Pp3c6_26500V3.1">
    <property type="protein sequence ID" value="Pp3c6_26500V3.1"/>
    <property type="gene ID" value="Pp3c6_26500"/>
</dbReference>
<organism evidence="3">
    <name type="scientific">Physcomitrium patens</name>
    <name type="common">Spreading-leaved earth moss</name>
    <name type="synonym">Physcomitrella patens</name>
    <dbReference type="NCBI Taxonomy" id="3218"/>
    <lineage>
        <taxon>Eukaryota</taxon>
        <taxon>Viridiplantae</taxon>
        <taxon>Streptophyta</taxon>
        <taxon>Embryophyta</taxon>
        <taxon>Bryophyta</taxon>
        <taxon>Bryophytina</taxon>
        <taxon>Bryopsida</taxon>
        <taxon>Funariidae</taxon>
        <taxon>Funariales</taxon>
        <taxon>Funariaceae</taxon>
        <taxon>Physcomitrium</taxon>
    </lineage>
</organism>
<proteinExistence type="predicted"/>
<dbReference type="Gene3D" id="3.40.190.80">
    <property type="match status" value="1"/>
</dbReference>
<dbReference type="InterPro" id="IPR044015">
    <property type="entry name" value="FBPase_C_dom"/>
</dbReference>
<sequence length="201" mass="22262">MHYHRGSDVQLPAWHQHAICIPRSLSEGILHRQKGPRTRRTWRQLGGVLSKGYPGTETSPGCWCAWGKLPAPLRSRFAQLLEVLPLASTPSKTSNLLLTCSLACLEQKLLIVKERGIFTNVTSPTTKAKLWLMFEVAPLGLLIENAGGYSSDGKQSVLDKVVVNTDYRTQVAYGSEDEIIRFEETLCVDSRLKVELAAATT</sequence>
<comment type="pathway">
    <text evidence="1">Carbohydrate biosynthesis.</text>
</comment>
<dbReference type="PaxDb" id="3218-PP1S53_37V6.1"/>
<dbReference type="GO" id="GO:0030388">
    <property type="term" value="P:fructose 1,6-bisphosphate metabolic process"/>
    <property type="evidence" value="ECO:0000318"/>
    <property type="project" value="GO_Central"/>
</dbReference>
<dbReference type="PANTHER" id="PTHR11556:SF35">
    <property type="entry name" value="SEDOHEPTULOSE-1,7-BISPHOSPHATASE, CHLOROPLASTIC"/>
    <property type="match status" value="1"/>
</dbReference>
<dbReference type="GO" id="GO:0005737">
    <property type="term" value="C:cytoplasm"/>
    <property type="evidence" value="ECO:0000318"/>
    <property type="project" value="GO_Central"/>
</dbReference>
<reference evidence="3 5" key="1">
    <citation type="journal article" date="2008" name="Science">
        <title>The Physcomitrella genome reveals evolutionary insights into the conquest of land by plants.</title>
        <authorList>
            <person name="Rensing S."/>
            <person name="Lang D."/>
            <person name="Zimmer A."/>
            <person name="Terry A."/>
            <person name="Salamov A."/>
            <person name="Shapiro H."/>
            <person name="Nishiyama T."/>
            <person name="Perroud P.-F."/>
            <person name="Lindquist E."/>
            <person name="Kamisugi Y."/>
            <person name="Tanahashi T."/>
            <person name="Sakakibara K."/>
            <person name="Fujita T."/>
            <person name="Oishi K."/>
            <person name="Shin-I T."/>
            <person name="Kuroki Y."/>
            <person name="Toyoda A."/>
            <person name="Suzuki Y."/>
            <person name="Hashimoto A."/>
            <person name="Yamaguchi K."/>
            <person name="Sugano A."/>
            <person name="Kohara Y."/>
            <person name="Fujiyama A."/>
            <person name="Anterola A."/>
            <person name="Aoki S."/>
            <person name="Ashton N."/>
            <person name="Barbazuk W.B."/>
            <person name="Barker E."/>
            <person name="Bennetzen J."/>
            <person name="Bezanilla M."/>
            <person name="Blankenship R."/>
            <person name="Cho S.H."/>
            <person name="Dutcher S."/>
            <person name="Estelle M."/>
            <person name="Fawcett J.A."/>
            <person name="Gundlach H."/>
            <person name="Hanada K."/>
            <person name="Heyl A."/>
            <person name="Hicks K.A."/>
            <person name="Hugh J."/>
            <person name="Lohr M."/>
            <person name="Mayer K."/>
            <person name="Melkozernov A."/>
            <person name="Murata T."/>
            <person name="Nelson D."/>
            <person name="Pils B."/>
            <person name="Prigge M."/>
            <person name="Reiss B."/>
            <person name="Renner T."/>
            <person name="Rombauts S."/>
            <person name="Rushton P."/>
            <person name="Sanderfoot A."/>
            <person name="Schween G."/>
            <person name="Shiu S.-H."/>
            <person name="Stueber K."/>
            <person name="Theodoulou F.L."/>
            <person name="Tu H."/>
            <person name="Van de Peer Y."/>
            <person name="Verrier P.J."/>
            <person name="Waters E."/>
            <person name="Wood A."/>
            <person name="Yang L."/>
            <person name="Cove D."/>
            <person name="Cuming A."/>
            <person name="Hasebe M."/>
            <person name="Lucas S."/>
            <person name="Mishler D.B."/>
            <person name="Reski R."/>
            <person name="Grigoriev I."/>
            <person name="Quatrano R.S."/>
            <person name="Boore J.L."/>
        </authorList>
    </citation>
    <scope>NUCLEOTIDE SEQUENCE [LARGE SCALE GENOMIC DNA]</scope>
    <source>
        <strain evidence="4 5">cv. Gransden 2004</strain>
    </source>
</reference>
<dbReference type="EMBL" id="ABEU02000006">
    <property type="protein sequence ID" value="PNR53142.1"/>
    <property type="molecule type" value="Genomic_DNA"/>
</dbReference>
<protein>
    <recommendedName>
        <fullName evidence="2">Fructose-1-6-bisphosphatase class 1 C-terminal domain-containing protein</fullName>
    </recommendedName>
</protein>
<evidence type="ECO:0000313" key="5">
    <source>
        <dbReference type="Proteomes" id="UP000006727"/>
    </source>
</evidence>
<gene>
    <name evidence="3" type="ORF">PHYPA_009517</name>
</gene>
<dbReference type="PANTHER" id="PTHR11556">
    <property type="entry name" value="FRUCTOSE-1,6-BISPHOSPHATASE-RELATED"/>
    <property type="match status" value="1"/>
</dbReference>
<dbReference type="AlphaFoldDB" id="A0A2K1KH80"/>
<evidence type="ECO:0000313" key="3">
    <source>
        <dbReference type="EMBL" id="PNR53142.1"/>
    </source>
</evidence>
<feature type="domain" description="Fructose-1-6-bisphosphatase class 1 C-terminal" evidence="2">
    <location>
        <begin position="110"/>
        <end position="185"/>
    </location>
</feature>
<dbReference type="InterPro" id="IPR000146">
    <property type="entry name" value="FBPase_class-1"/>
</dbReference>
<evidence type="ECO:0000259" key="2">
    <source>
        <dbReference type="Pfam" id="PF18913"/>
    </source>
</evidence>